<dbReference type="AlphaFoldDB" id="A0A6M0RBC6"/>
<evidence type="ECO:0000259" key="3">
    <source>
        <dbReference type="Pfam" id="PF18705"/>
    </source>
</evidence>
<feature type="domain" description="DUF4179" evidence="2">
    <location>
        <begin position="54"/>
        <end position="145"/>
    </location>
</feature>
<dbReference type="RefSeq" id="WP_163249482.1">
    <property type="nucleotide sequence ID" value="NZ_SXDP01000008.1"/>
</dbReference>
<keyword evidence="1" id="KW-0472">Membrane</keyword>
<dbReference type="InterPro" id="IPR025436">
    <property type="entry name" value="DUF4179"/>
</dbReference>
<proteinExistence type="predicted"/>
<reference evidence="4 5" key="1">
    <citation type="submission" date="2019-04" db="EMBL/GenBank/DDBJ databases">
        <title>Genome sequencing of Clostridium botulinum Groups I-IV and Clostridium butyricum.</title>
        <authorList>
            <person name="Brunt J."/>
            <person name="Van Vliet A.H.M."/>
            <person name="Stringer S.C."/>
            <person name="Carter A.T."/>
            <person name="Peck M.W."/>
        </authorList>
    </citation>
    <scope>NUCLEOTIDE SEQUENCE [LARGE SCALE GENOMIC DNA]</scope>
    <source>
        <strain evidence="4 5">IFR 18/094</strain>
    </source>
</reference>
<keyword evidence="5" id="KW-1185">Reference proteome</keyword>
<evidence type="ECO:0000259" key="2">
    <source>
        <dbReference type="Pfam" id="PF13786"/>
    </source>
</evidence>
<keyword evidence="1" id="KW-0812">Transmembrane</keyword>
<gene>
    <name evidence="4" type="ORF">FDF74_09740</name>
</gene>
<feature type="domain" description="DUF5643" evidence="3">
    <location>
        <begin position="232"/>
        <end position="350"/>
    </location>
</feature>
<accession>A0A6M0RBC6</accession>
<name>A0A6M0RBC6_9CLOT</name>
<dbReference type="InterPro" id="IPR040680">
    <property type="entry name" value="DUF5643"/>
</dbReference>
<feature type="transmembrane region" description="Helical" evidence="1">
    <location>
        <begin position="58"/>
        <end position="79"/>
    </location>
</feature>
<evidence type="ECO:0000313" key="4">
    <source>
        <dbReference type="EMBL" id="NEZ47472.1"/>
    </source>
</evidence>
<dbReference type="Pfam" id="PF13786">
    <property type="entry name" value="DUF4179"/>
    <property type="match status" value="1"/>
</dbReference>
<dbReference type="Gene3D" id="2.60.40.1630">
    <property type="entry name" value="bacillus anthracis domain"/>
    <property type="match status" value="1"/>
</dbReference>
<evidence type="ECO:0000256" key="1">
    <source>
        <dbReference type="SAM" id="Phobius"/>
    </source>
</evidence>
<sequence>MNNNKFNLQEEDIFKLLNYVEIDEEEFNIEDEKISDIQKKRIIKNLNKEINPHKKIKILKYGALAAAITLICCFGNFSIPTVSAKDIPILNSIIQTLNDKFGSTGEYSNFSQLVNKSITDNNVTITINEALADDSRMIIGYTIKSKKELKDLQVFGLSKYLLLNGKSPNGTHGSSMGEYKDKYTYICSEEIKTDIPNSSKFNVDLKINDILGKKGSWNFAFSISKKDLMDKSTVFRPNYKIDLEDSIINVDKVVFSPIDTSIFIDGKYKNSNNINHKLLKYDYWLAFDDKGNEIMPSAGGTGGGNSNKTGFKCTMNYEPLKYTPKYLTIIPCNITPSVEGSVDSNGNLTRKEHLVKELYKPINSPLPMKFSQGKFGDVIIKDIIKENDKTTLKVIAKGISPYIQATSIHIKDTAGNDVSYKNYNIKRNPNNLNEFTIDFEKLDSSKKYNLVISSLDNIEIRNDLKFNINLK</sequence>
<dbReference type="Proteomes" id="UP000473885">
    <property type="component" value="Unassembled WGS sequence"/>
</dbReference>
<evidence type="ECO:0000313" key="5">
    <source>
        <dbReference type="Proteomes" id="UP000473885"/>
    </source>
</evidence>
<dbReference type="Gene3D" id="2.60.40.1640">
    <property type="entry name" value="Conserved domain protein"/>
    <property type="match status" value="1"/>
</dbReference>
<protein>
    <submittedName>
        <fullName evidence="4">DUF4179 domain-containing protein</fullName>
    </submittedName>
</protein>
<dbReference type="Pfam" id="PF18705">
    <property type="entry name" value="DUF5643"/>
    <property type="match status" value="1"/>
</dbReference>
<organism evidence="4 5">
    <name type="scientific">Clostridium niameyense</name>
    <dbReference type="NCBI Taxonomy" id="1622073"/>
    <lineage>
        <taxon>Bacteria</taxon>
        <taxon>Bacillati</taxon>
        <taxon>Bacillota</taxon>
        <taxon>Clostridia</taxon>
        <taxon>Eubacteriales</taxon>
        <taxon>Clostridiaceae</taxon>
        <taxon>Clostridium</taxon>
    </lineage>
</organism>
<dbReference type="EMBL" id="SXDP01000008">
    <property type="protein sequence ID" value="NEZ47472.1"/>
    <property type="molecule type" value="Genomic_DNA"/>
</dbReference>
<keyword evidence="1" id="KW-1133">Transmembrane helix</keyword>
<comment type="caution">
    <text evidence="4">The sequence shown here is derived from an EMBL/GenBank/DDBJ whole genome shotgun (WGS) entry which is preliminary data.</text>
</comment>